<evidence type="ECO:0000313" key="3">
    <source>
        <dbReference type="Proteomes" id="UP001601422"/>
    </source>
</evidence>
<comment type="caution">
    <text evidence="2">The sequence shown here is derived from an EMBL/GenBank/DDBJ whole genome shotgun (WGS) entry which is preliminary data.</text>
</comment>
<organism evidence="2 3">
    <name type="scientific">Streptomyces tibetensis</name>
    <dbReference type="NCBI Taxonomy" id="2382123"/>
    <lineage>
        <taxon>Bacteria</taxon>
        <taxon>Bacillati</taxon>
        <taxon>Actinomycetota</taxon>
        <taxon>Actinomycetes</taxon>
        <taxon>Kitasatosporales</taxon>
        <taxon>Streptomycetaceae</taxon>
        <taxon>Streptomyces</taxon>
    </lineage>
</organism>
<gene>
    <name evidence="2" type="ORF">ACFYQT_08500</name>
</gene>
<name>A0ABW6MR18_9ACTN</name>
<keyword evidence="3" id="KW-1185">Reference proteome</keyword>
<dbReference type="Pfam" id="PF13340">
    <property type="entry name" value="DUF4096"/>
    <property type="match status" value="1"/>
</dbReference>
<dbReference type="Proteomes" id="UP001601422">
    <property type="component" value="Unassembled WGS sequence"/>
</dbReference>
<accession>A0ABW6MR18</accession>
<dbReference type="EMBL" id="JBIAJP010000001">
    <property type="protein sequence ID" value="MFF0003479.1"/>
    <property type="molecule type" value="Genomic_DNA"/>
</dbReference>
<sequence>MTGVCGSNNFRSALPRTTVAPASLADAQQARIEPLLPDRTPMRGGSWRDHREAIDAIAFKFQNGTQWCACRRSAEAGAASTTWIPRSCEPTSAVALVGRHCWGGCVTARGEVVHIDLITRQ</sequence>
<evidence type="ECO:0000259" key="1">
    <source>
        <dbReference type="Pfam" id="PF13340"/>
    </source>
</evidence>
<dbReference type="RefSeq" id="WP_362051498.1">
    <property type="nucleotide sequence ID" value="NZ_JBEXVS010000073.1"/>
</dbReference>
<evidence type="ECO:0000313" key="2">
    <source>
        <dbReference type="EMBL" id="MFF0003479.1"/>
    </source>
</evidence>
<protein>
    <submittedName>
        <fullName evidence="2">Transposase</fullName>
    </submittedName>
</protein>
<feature type="domain" description="Insertion element IS402-like" evidence="1">
    <location>
        <begin position="24"/>
        <end position="82"/>
    </location>
</feature>
<dbReference type="InterPro" id="IPR025161">
    <property type="entry name" value="IS402-like_dom"/>
</dbReference>
<reference evidence="2 3" key="1">
    <citation type="submission" date="2024-10" db="EMBL/GenBank/DDBJ databases">
        <title>The Natural Products Discovery Center: Release of the First 8490 Sequenced Strains for Exploring Actinobacteria Biosynthetic Diversity.</title>
        <authorList>
            <person name="Kalkreuter E."/>
            <person name="Kautsar S.A."/>
            <person name="Yang D."/>
            <person name="Bader C.D."/>
            <person name="Teijaro C.N."/>
            <person name="Fluegel L."/>
            <person name="Davis C.M."/>
            <person name="Simpson J.R."/>
            <person name="Lauterbach L."/>
            <person name="Steele A.D."/>
            <person name="Gui C."/>
            <person name="Meng S."/>
            <person name="Li G."/>
            <person name="Viehrig K."/>
            <person name="Ye F."/>
            <person name="Su P."/>
            <person name="Kiefer A.F."/>
            <person name="Nichols A."/>
            <person name="Cepeda A.J."/>
            <person name="Yan W."/>
            <person name="Fan B."/>
            <person name="Jiang Y."/>
            <person name="Adhikari A."/>
            <person name="Zheng C.-J."/>
            <person name="Schuster L."/>
            <person name="Cowan T.M."/>
            <person name="Smanski M.J."/>
            <person name="Chevrette M.G."/>
            <person name="De Carvalho L.P.S."/>
            <person name="Shen B."/>
        </authorList>
    </citation>
    <scope>NUCLEOTIDE SEQUENCE [LARGE SCALE GENOMIC DNA]</scope>
    <source>
        <strain evidence="2 3">NPDC005497</strain>
    </source>
</reference>
<proteinExistence type="predicted"/>